<keyword evidence="1" id="KW-0812">Transmembrane</keyword>
<dbReference type="EMBL" id="JBHRTI010000003">
    <property type="protein sequence ID" value="MFC3146730.1"/>
    <property type="molecule type" value="Genomic_DNA"/>
</dbReference>
<gene>
    <name evidence="3" type="ORF">ACFOEN_03635</name>
</gene>
<dbReference type="Pfam" id="PF13548">
    <property type="entry name" value="DUF4126"/>
    <property type="match status" value="1"/>
</dbReference>
<keyword evidence="4" id="KW-1185">Reference proteome</keyword>
<dbReference type="RefSeq" id="WP_377302529.1">
    <property type="nucleotide sequence ID" value="NZ_CP180191.1"/>
</dbReference>
<keyword evidence="1" id="KW-0472">Membrane</keyword>
<feature type="transmembrane region" description="Helical" evidence="1">
    <location>
        <begin position="43"/>
        <end position="63"/>
    </location>
</feature>
<name>A0ABV7GYY2_9BURK</name>
<dbReference type="Proteomes" id="UP001595556">
    <property type="component" value="Unassembled WGS sequence"/>
</dbReference>
<evidence type="ECO:0000313" key="4">
    <source>
        <dbReference type="Proteomes" id="UP001595556"/>
    </source>
</evidence>
<accession>A0ABV7GYY2</accession>
<reference evidence="4" key="1">
    <citation type="journal article" date="2019" name="Int. J. Syst. Evol. Microbiol.">
        <title>The Global Catalogue of Microorganisms (GCM) 10K type strain sequencing project: providing services to taxonomists for standard genome sequencing and annotation.</title>
        <authorList>
            <consortium name="The Broad Institute Genomics Platform"/>
            <consortium name="The Broad Institute Genome Sequencing Center for Infectious Disease"/>
            <person name="Wu L."/>
            <person name="Ma J."/>
        </authorList>
    </citation>
    <scope>NUCLEOTIDE SEQUENCE [LARGE SCALE GENOMIC DNA]</scope>
    <source>
        <strain evidence="4">KCTC 52168</strain>
    </source>
</reference>
<feature type="transmembrane region" description="Helical" evidence="1">
    <location>
        <begin position="160"/>
        <end position="179"/>
    </location>
</feature>
<organism evidence="3 4">
    <name type="scientific">Piscinibacterium candidicorallinum</name>
    <dbReference type="NCBI Taxonomy" id="1793872"/>
    <lineage>
        <taxon>Bacteria</taxon>
        <taxon>Pseudomonadati</taxon>
        <taxon>Pseudomonadota</taxon>
        <taxon>Betaproteobacteria</taxon>
        <taxon>Burkholderiales</taxon>
        <taxon>Piscinibacterium</taxon>
    </lineage>
</organism>
<proteinExistence type="predicted"/>
<evidence type="ECO:0000313" key="3">
    <source>
        <dbReference type="EMBL" id="MFC3146730.1"/>
    </source>
</evidence>
<keyword evidence="1" id="KW-1133">Transmembrane helix</keyword>
<sequence>MTEAVALAAGLGWASGFRLYAALLIAGLLQFAGWVQLPPALQLLAHPAVLGASGVMAVVEFMADKTPGVDSLWDAIHTFIRVPAGAILAYAAIADLDPAWALAAAIVGGTLAAGTHAAKAGTRAAINTSPEPFSNWGASLAEDVTVVGGAWLVWQYPLVFLGLLLLFVLFCIWWVPRVFRFVRAILRRVGGWLGFSPPAQRP</sequence>
<protein>
    <submittedName>
        <fullName evidence="3">DUF4126 domain-containing protein</fullName>
    </submittedName>
</protein>
<evidence type="ECO:0000256" key="1">
    <source>
        <dbReference type="SAM" id="Phobius"/>
    </source>
</evidence>
<dbReference type="InterPro" id="IPR025196">
    <property type="entry name" value="DUF4126"/>
</dbReference>
<evidence type="ECO:0000259" key="2">
    <source>
        <dbReference type="Pfam" id="PF13548"/>
    </source>
</evidence>
<feature type="transmembrane region" description="Helical" evidence="1">
    <location>
        <begin position="75"/>
        <end position="93"/>
    </location>
</feature>
<comment type="caution">
    <text evidence="3">The sequence shown here is derived from an EMBL/GenBank/DDBJ whole genome shotgun (WGS) entry which is preliminary data.</text>
</comment>
<feature type="domain" description="DUF4126" evidence="2">
    <location>
        <begin position="6"/>
        <end position="176"/>
    </location>
</feature>